<dbReference type="Gene3D" id="3.40.50.300">
    <property type="entry name" value="P-loop containing nucleotide triphosphate hydrolases"/>
    <property type="match status" value="1"/>
</dbReference>
<evidence type="ECO:0000313" key="2">
    <source>
        <dbReference type="Proteomes" id="UP000242447"/>
    </source>
</evidence>
<dbReference type="STRING" id="92947.BVG79_01888"/>
<keyword evidence="2" id="KW-1185">Reference proteome</keyword>
<dbReference type="Proteomes" id="UP000242447">
    <property type="component" value="Chromosome"/>
</dbReference>
<dbReference type="AlphaFoldDB" id="A0A1W6P1M2"/>
<dbReference type="RefSeq" id="WP_085786652.1">
    <property type="nucleotide sequence ID" value="NZ_CP019937.1"/>
</dbReference>
<name>A0A1W6P1M2_9RHOB</name>
<dbReference type="OrthoDB" id="981508at2"/>
<protein>
    <submittedName>
        <fullName evidence="1">Uncharacterized protein</fullName>
    </submittedName>
</protein>
<dbReference type="EMBL" id="CP019937">
    <property type="protein sequence ID" value="ARO15230.1"/>
    <property type="molecule type" value="Genomic_DNA"/>
</dbReference>
<reference evidence="1 2" key="1">
    <citation type="submission" date="2017-02" db="EMBL/GenBank/DDBJ databases">
        <title>Ketogulonicigenium robustum SPU B003 Genome sequencing and assembly.</title>
        <authorList>
            <person name="Li Y."/>
            <person name="Liu L."/>
            <person name="Wang C."/>
            <person name="Zhang M."/>
            <person name="Zhang T."/>
            <person name="Zhang Y."/>
        </authorList>
    </citation>
    <scope>NUCLEOTIDE SEQUENCE [LARGE SCALE GENOMIC DNA]</scope>
    <source>
        <strain evidence="1 2">SPU_B003</strain>
    </source>
</reference>
<dbReference type="InterPro" id="IPR027417">
    <property type="entry name" value="P-loop_NTPase"/>
</dbReference>
<accession>A0A1W6P1M2</accession>
<sequence>MSDLPVIFGMGAAQAGQSWLFNALAQSPDVRSLPLEELHYWDTFAPRDAEEHVQALNARAELMTERHGLDGPGLDLAELAAVLEYDRTDDAAYHAYLAAALVDHAGAYAMDFTPSYSMLSIAELERAVAFSSRSVFLFIMCDPVARLWAHVRMNAARRLRAGDDLDAKANFILRRALQGLEGHIMMRGDYASALRRLQAVVPRGRLYVLVAEQALCATGVAALCRALKIAPAGVPADEPVFQPSYAGMDPAMMAAARWQLRDQYDAVAEILGEMPASWLPETREVSAAQPEEELSQ</sequence>
<dbReference type="SUPFAM" id="SSF52540">
    <property type="entry name" value="P-loop containing nucleoside triphosphate hydrolases"/>
    <property type="match status" value="1"/>
</dbReference>
<proteinExistence type="predicted"/>
<gene>
    <name evidence="1" type="ORF">BVG79_01888</name>
</gene>
<organism evidence="1 2">
    <name type="scientific">Ketogulonicigenium robustum</name>
    <dbReference type="NCBI Taxonomy" id="92947"/>
    <lineage>
        <taxon>Bacteria</taxon>
        <taxon>Pseudomonadati</taxon>
        <taxon>Pseudomonadota</taxon>
        <taxon>Alphaproteobacteria</taxon>
        <taxon>Rhodobacterales</taxon>
        <taxon>Roseobacteraceae</taxon>
        <taxon>Ketogulonicigenium</taxon>
    </lineage>
</organism>
<dbReference type="KEGG" id="kro:BVG79_01888"/>
<evidence type="ECO:0000313" key="1">
    <source>
        <dbReference type="EMBL" id="ARO15230.1"/>
    </source>
</evidence>